<dbReference type="SUPFAM" id="SSF52540">
    <property type="entry name" value="P-loop containing nucleoside triphosphate hydrolases"/>
    <property type="match status" value="1"/>
</dbReference>
<keyword evidence="3" id="KW-1185">Reference proteome</keyword>
<dbReference type="EMBL" id="JAZDWU010000007">
    <property type="protein sequence ID" value="KAK9996585.1"/>
    <property type="molecule type" value="Genomic_DNA"/>
</dbReference>
<sequence length="102" mass="11090">MAEPHASRPHVGEHKDEVSANMRHESEFIQHIVQVILHKSSPSFLSITNDLVGIDSSVEEFITSYLDLGNNVCMTGICGMGGLGKTTLARVVSDMFGNNFEG</sequence>
<dbReference type="PANTHER" id="PTHR11017">
    <property type="entry name" value="LEUCINE-RICH REPEAT-CONTAINING PROTEIN"/>
    <property type="match status" value="1"/>
</dbReference>
<feature type="region of interest" description="Disordered" evidence="1">
    <location>
        <begin position="1"/>
        <end position="20"/>
    </location>
</feature>
<dbReference type="GO" id="GO:0006952">
    <property type="term" value="P:defense response"/>
    <property type="evidence" value="ECO:0007669"/>
    <property type="project" value="InterPro"/>
</dbReference>
<comment type="caution">
    <text evidence="2">The sequence shown here is derived from an EMBL/GenBank/DDBJ whole genome shotgun (WGS) entry which is preliminary data.</text>
</comment>
<proteinExistence type="predicted"/>
<dbReference type="Gene3D" id="3.40.50.300">
    <property type="entry name" value="P-loop containing nucleotide triphosphate hydrolases"/>
    <property type="match status" value="1"/>
</dbReference>
<reference evidence="2 3" key="1">
    <citation type="submission" date="2024-01" db="EMBL/GenBank/DDBJ databases">
        <title>A telomere-to-telomere, gap-free genome of sweet tea (Lithocarpus litseifolius).</title>
        <authorList>
            <person name="Zhou J."/>
        </authorList>
    </citation>
    <scope>NUCLEOTIDE SEQUENCE [LARGE SCALE GENOMIC DNA]</scope>
    <source>
        <strain evidence="2">Zhou-2022a</strain>
        <tissue evidence="2">Leaf</tissue>
    </source>
</reference>
<evidence type="ECO:0000313" key="3">
    <source>
        <dbReference type="Proteomes" id="UP001459277"/>
    </source>
</evidence>
<dbReference type="PANTHER" id="PTHR11017:SF573">
    <property type="entry name" value="ADP-RIBOSYL CYCLASE_CYCLIC ADP-RIBOSE HYDROLASE"/>
    <property type="match status" value="1"/>
</dbReference>
<evidence type="ECO:0008006" key="4">
    <source>
        <dbReference type="Google" id="ProtNLM"/>
    </source>
</evidence>
<evidence type="ECO:0000313" key="2">
    <source>
        <dbReference type="EMBL" id="KAK9996585.1"/>
    </source>
</evidence>
<organism evidence="2 3">
    <name type="scientific">Lithocarpus litseifolius</name>
    <dbReference type="NCBI Taxonomy" id="425828"/>
    <lineage>
        <taxon>Eukaryota</taxon>
        <taxon>Viridiplantae</taxon>
        <taxon>Streptophyta</taxon>
        <taxon>Embryophyta</taxon>
        <taxon>Tracheophyta</taxon>
        <taxon>Spermatophyta</taxon>
        <taxon>Magnoliopsida</taxon>
        <taxon>eudicotyledons</taxon>
        <taxon>Gunneridae</taxon>
        <taxon>Pentapetalae</taxon>
        <taxon>rosids</taxon>
        <taxon>fabids</taxon>
        <taxon>Fagales</taxon>
        <taxon>Fagaceae</taxon>
        <taxon>Lithocarpus</taxon>
    </lineage>
</organism>
<gene>
    <name evidence="2" type="ORF">SO802_021271</name>
</gene>
<accession>A0AAW2CJC2</accession>
<dbReference type="AlphaFoldDB" id="A0AAW2CJC2"/>
<dbReference type="Proteomes" id="UP001459277">
    <property type="component" value="Unassembled WGS sequence"/>
</dbReference>
<dbReference type="InterPro" id="IPR044974">
    <property type="entry name" value="Disease_R_plants"/>
</dbReference>
<protein>
    <recommendedName>
        <fullName evidence="4">NB-ARC domain-containing protein</fullName>
    </recommendedName>
</protein>
<dbReference type="InterPro" id="IPR027417">
    <property type="entry name" value="P-loop_NTPase"/>
</dbReference>
<name>A0AAW2CJC2_9ROSI</name>
<evidence type="ECO:0000256" key="1">
    <source>
        <dbReference type="SAM" id="MobiDB-lite"/>
    </source>
</evidence>
<feature type="compositionally biased region" description="Basic and acidic residues" evidence="1">
    <location>
        <begin position="10"/>
        <end position="20"/>
    </location>
</feature>